<comment type="caution">
    <text evidence="5">The sequence shown here is derived from an EMBL/GenBank/DDBJ whole genome shotgun (WGS) entry which is preliminary data.</text>
</comment>
<dbReference type="InterPro" id="IPR010499">
    <property type="entry name" value="AraC_E-bd"/>
</dbReference>
<sequence length="274" mass="32297">MSLAKIQHIIKYIEEHYDQDISVQKLEQLSNYSYRNVQRVFKNIFNESLGAFQKRLKLENAYKKLIYTHDPITDIAYSVGFESLQSFSKSFKKQFNISPIKAREEKIIVFENFINSYREGSRSIAYEIVFFKEVKVFYIGIQTENYNGAEIESLWDGIDIVSEKNTTAHYGIIVDQPLITNKLKCRYEACIDQEPVSKGFSTTTILGGRYAKYLHEGSYSLIEDTYRRIYIDWLFNSTLEFDYSPIIEHYVKNECNEENRNNYMTEILIPVKKK</sequence>
<dbReference type="RefSeq" id="WP_183884124.1">
    <property type="nucleotide sequence ID" value="NZ_JACHCE010000008.1"/>
</dbReference>
<dbReference type="SUPFAM" id="SSF55136">
    <property type="entry name" value="Probable bacterial effector-binding domain"/>
    <property type="match status" value="1"/>
</dbReference>
<dbReference type="AlphaFoldDB" id="A0A7W8ZQR4"/>
<name>A0A7W8ZQR4_9SPHI</name>
<gene>
    <name evidence="5" type="ORF">HDE68_004209</name>
</gene>
<dbReference type="EMBL" id="JACHCE010000008">
    <property type="protein sequence ID" value="MBB5638280.1"/>
    <property type="molecule type" value="Genomic_DNA"/>
</dbReference>
<dbReference type="InterPro" id="IPR050908">
    <property type="entry name" value="SmbC-like"/>
</dbReference>
<dbReference type="Pfam" id="PF12833">
    <property type="entry name" value="HTH_18"/>
    <property type="match status" value="1"/>
</dbReference>
<dbReference type="Proteomes" id="UP000537204">
    <property type="component" value="Unassembled WGS sequence"/>
</dbReference>
<dbReference type="Gene3D" id="3.20.80.10">
    <property type="entry name" value="Regulatory factor, effector binding domain"/>
    <property type="match status" value="1"/>
</dbReference>
<dbReference type="Gene3D" id="1.10.10.60">
    <property type="entry name" value="Homeodomain-like"/>
    <property type="match status" value="2"/>
</dbReference>
<keyword evidence="3" id="KW-0804">Transcription</keyword>
<evidence type="ECO:0000256" key="3">
    <source>
        <dbReference type="ARBA" id="ARBA00023163"/>
    </source>
</evidence>
<dbReference type="Pfam" id="PF06445">
    <property type="entry name" value="GyrI-like"/>
    <property type="match status" value="1"/>
</dbReference>
<evidence type="ECO:0000256" key="2">
    <source>
        <dbReference type="ARBA" id="ARBA00023125"/>
    </source>
</evidence>
<organism evidence="5 6">
    <name type="scientific">Pedobacter cryoconitis</name>
    <dbReference type="NCBI Taxonomy" id="188932"/>
    <lineage>
        <taxon>Bacteria</taxon>
        <taxon>Pseudomonadati</taxon>
        <taxon>Bacteroidota</taxon>
        <taxon>Sphingobacteriia</taxon>
        <taxon>Sphingobacteriales</taxon>
        <taxon>Sphingobacteriaceae</taxon>
        <taxon>Pedobacter</taxon>
    </lineage>
</organism>
<dbReference type="InterPro" id="IPR029442">
    <property type="entry name" value="GyrI-like"/>
</dbReference>
<dbReference type="SMART" id="SM00342">
    <property type="entry name" value="HTH_ARAC"/>
    <property type="match status" value="1"/>
</dbReference>
<dbReference type="InterPro" id="IPR011256">
    <property type="entry name" value="Reg_factor_effector_dom_sf"/>
</dbReference>
<accession>A0A7W8ZQR4</accession>
<dbReference type="PANTHER" id="PTHR40055">
    <property type="entry name" value="TRANSCRIPTIONAL REGULATOR YGIV-RELATED"/>
    <property type="match status" value="1"/>
</dbReference>
<dbReference type="SUPFAM" id="SSF46689">
    <property type="entry name" value="Homeodomain-like"/>
    <property type="match status" value="2"/>
</dbReference>
<proteinExistence type="predicted"/>
<keyword evidence="2" id="KW-0238">DNA-binding</keyword>
<dbReference type="InterPro" id="IPR020449">
    <property type="entry name" value="Tscrpt_reg_AraC-type_HTH"/>
</dbReference>
<evidence type="ECO:0000259" key="4">
    <source>
        <dbReference type="PROSITE" id="PS01124"/>
    </source>
</evidence>
<evidence type="ECO:0000256" key="1">
    <source>
        <dbReference type="ARBA" id="ARBA00023015"/>
    </source>
</evidence>
<dbReference type="GO" id="GO:0043565">
    <property type="term" value="F:sequence-specific DNA binding"/>
    <property type="evidence" value="ECO:0007669"/>
    <property type="project" value="InterPro"/>
</dbReference>
<feature type="domain" description="HTH araC/xylS-type" evidence="4">
    <location>
        <begin position="7"/>
        <end position="105"/>
    </location>
</feature>
<protein>
    <submittedName>
        <fullName evidence="5">AraC family transcriptional regulator</fullName>
    </submittedName>
</protein>
<dbReference type="SMART" id="SM00871">
    <property type="entry name" value="AraC_E_bind"/>
    <property type="match status" value="1"/>
</dbReference>
<dbReference type="InterPro" id="IPR018060">
    <property type="entry name" value="HTH_AraC"/>
</dbReference>
<evidence type="ECO:0000313" key="6">
    <source>
        <dbReference type="Proteomes" id="UP000537204"/>
    </source>
</evidence>
<dbReference type="PANTHER" id="PTHR40055:SF1">
    <property type="entry name" value="TRANSCRIPTIONAL REGULATOR YGIV-RELATED"/>
    <property type="match status" value="1"/>
</dbReference>
<dbReference type="InterPro" id="IPR009057">
    <property type="entry name" value="Homeodomain-like_sf"/>
</dbReference>
<dbReference type="GO" id="GO:0003700">
    <property type="term" value="F:DNA-binding transcription factor activity"/>
    <property type="evidence" value="ECO:0007669"/>
    <property type="project" value="InterPro"/>
</dbReference>
<evidence type="ECO:0000313" key="5">
    <source>
        <dbReference type="EMBL" id="MBB5638280.1"/>
    </source>
</evidence>
<keyword evidence="1" id="KW-0805">Transcription regulation</keyword>
<dbReference type="PRINTS" id="PR00032">
    <property type="entry name" value="HTHARAC"/>
</dbReference>
<reference evidence="5 6" key="1">
    <citation type="submission" date="2020-08" db="EMBL/GenBank/DDBJ databases">
        <title>Genomic Encyclopedia of Type Strains, Phase IV (KMG-V): Genome sequencing to study the core and pangenomes of soil and plant-associated prokaryotes.</title>
        <authorList>
            <person name="Whitman W."/>
        </authorList>
    </citation>
    <scope>NUCLEOTIDE SEQUENCE [LARGE SCALE GENOMIC DNA]</scope>
    <source>
        <strain evidence="5 6">S3M1</strain>
    </source>
</reference>
<dbReference type="PROSITE" id="PS01124">
    <property type="entry name" value="HTH_ARAC_FAMILY_2"/>
    <property type="match status" value="1"/>
</dbReference>